<evidence type="ECO:0000256" key="3">
    <source>
        <dbReference type="ARBA" id="ARBA00012217"/>
    </source>
</evidence>
<comment type="catalytic activity">
    <reaction evidence="10 11">
        <text>5-amino-1-(5-phospho-D-ribosyl)imidazole-4-carboxylate + L-aspartate + ATP = (2S)-2-[5-amino-1-(5-phospho-beta-D-ribosyl)imidazole-4-carboxamido]succinate + ADP + phosphate + 2 H(+)</text>
        <dbReference type="Rhea" id="RHEA:22628"/>
        <dbReference type="ChEBI" id="CHEBI:15378"/>
        <dbReference type="ChEBI" id="CHEBI:29991"/>
        <dbReference type="ChEBI" id="CHEBI:30616"/>
        <dbReference type="ChEBI" id="CHEBI:43474"/>
        <dbReference type="ChEBI" id="CHEBI:58443"/>
        <dbReference type="ChEBI" id="CHEBI:77657"/>
        <dbReference type="ChEBI" id="CHEBI:456216"/>
        <dbReference type="EC" id="6.3.2.6"/>
    </reaction>
</comment>
<evidence type="ECO:0000259" key="12">
    <source>
        <dbReference type="Pfam" id="PF01259"/>
    </source>
</evidence>
<feature type="domain" description="SAICAR synthetase/ADE2 N-terminal" evidence="12">
    <location>
        <begin position="6"/>
        <end position="232"/>
    </location>
</feature>
<dbReference type="PANTHER" id="PTHR43599">
    <property type="entry name" value="MULTIFUNCTIONAL PROTEIN ADE2"/>
    <property type="match status" value="1"/>
</dbReference>
<dbReference type="InterPro" id="IPR050089">
    <property type="entry name" value="SAICAR_synthetase"/>
</dbReference>
<evidence type="ECO:0000256" key="9">
    <source>
        <dbReference type="ARBA" id="ARBA00030409"/>
    </source>
</evidence>
<dbReference type="Gene3D" id="3.30.470.20">
    <property type="entry name" value="ATP-grasp fold, B domain"/>
    <property type="match status" value="1"/>
</dbReference>
<dbReference type="InterPro" id="IPR018236">
    <property type="entry name" value="SAICAR_synthetase_CS"/>
</dbReference>
<protein>
    <recommendedName>
        <fullName evidence="4 11">Phosphoribosylaminoimidazole-succinocarboxamide synthase</fullName>
        <ecNumber evidence="3 11">6.3.2.6</ecNumber>
    </recommendedName>
    <alternativeName>
        <fullName evidence="9 11">SAICAR synthetase</fullName>
    </alternativeName>
</protein>
<evidence type="ECO:0000256" key="2">
    <source>
        <dbReference type="ARBA" id="ARBA00010190"/>
    </source>
</evidence>
<dbReference type="EC" id="6.3.2.6" evidence="3 11"/>
<dbReference type="GO" id="GO:0006189">
    <property type="term" value="P:'de novo' IMP biosynthetic process"/>
    <property type="evidence" value="ECO:0007669"/>
    <property type="project" value="UniProtKB-UniRule"/>
</dbReference>
<comment type="pathway">
    <text evidence="1 11">Purine metabolism; IMP biosynthesis via de novo pathway; 5-amino-1-(5-phospho-D-ribosyl)imidazole-4-carboxamide from 5-amino-1-(5-phospho-D-ribosyl)imidazole-4-carboxylate: step 1/2.</text>
</comment>
<comment type="similarity">
    <text evidence="2 11">Belongs to the SAICAR synthetase family.</text>
</comment>
<evidence type="ECO:0000256" key="10">
    <source>
        <dbReference type="ARBA" id="ARBA00048475"/>
    </source>
</evidence>
<dbReference type="PROSITE" id="PS01058">
    <property type="entry name" value="SAICAR_SYNTHETASE_2"/>
    <property type="match status" value="1"/>
</dbReference>
<dbReference type="Proteomes" id="UP000315636">
    <property type="component" value="Unassembled WGS sequence"/>
</dbReference>
<dbReference type="FunFam" id="3.30.470.20:FF:000006">
    <property type="entry name" value="Phosphoribosylaminoimidazole-succinocarboxamide synthase"/>
    <property type="match status" value="1"/>
</dbReference>
<dbReference type="Pfam" id="PF01259">
    <property type="entry name" value="SAICAR_synt"/>
    <property type="match status" value="1"/>
</dbReference>
<evidence type="ECO:0000256" key="7">
    <source>
        <dbReference type="ARBA" id="ARBA00022755"/>
    </source>
</evidence>
<sequence length="239" mass="27509">MDREQLLYEGKAKKIFRTDDPEVVRVKYKDDATAFNGEKKGSISGKGELNNRISAFIFEYLGKQGIPHHFVRFLSPKEQLVKHVTILPVEVVVRNRAAGSIVKRLGLQEGQSFPRPVVEFYYKNDDLGDPLINEDHVAFLDLASQEQIRGMRQMALKVNRLLTALMIEKGVDLIDFKLEFGVDQEGKLLLADEISPDTCRFWDHQTGQKLDKDRFRRDLGEVEHAYQEIWNRLGGEKHV</sequence>
<evidence type="ECO:0000313" key="13">
    <source>
        <dbReference type="EMBL" id="SMO74694.1"/>
    </source>
</evidence>
<dbReference type="HAMAP" id="MF_00137">
    <property type="entry name" value="SAICAR_synth"/>
    <property type="match status" value="1"/>
</dbReference>
<evidence type="ECO:0000256" key="6">
    <source>
        <dbReference type="ARBA" id="ARBA00022741"/>
    </source>
</evidence>
<dbReference type="Gene3D" id="3.30.200.20">
    <property type="entry name" value="Phosphorylase Kinase, domain 1"/>
    <property type="match status" value="1"/>
</dbReference>
<evidence type="ECO:0000256" key="11">
    <source>
        <dbReference type="HAMAP-Rule" id="MF_00137"/>
    </source>
</evidence>
<keyword evidence="5 11" id="KW-0436">Ligase</keyword>
<keyword evidence="6 11" id="KW-0547">Nucleotide-binding</keyword>
<dbReference type="InterPro" id="IPR001636">
    <property type="entry name" value="SAICAR_synth"/>
</dbReference>
<dbReference type="NCBIfam" id="TIGR00081">
    <property type="entry name" value="purC"/>
    <property type="match status" value="1"/>
</dbReference>
<dbReference type="PANTHER" id="PTHR43599:SF3">
    <property type="entry name" value="SI:DKEY-6E2.2"/>
    <property type="match status" value="1"/>
</dbReference>
<evidence type="ECO:0000256" key="4">
    <source>
        <dbReference type="ARBA" id="ARBA00016460"/>
    </source>
</evidence>
<evidence type="ECO:0000313" key="14">
    <source>
        <dbReference type="Proteomes" id="UP000315636"/>
    </source>
</evidence>
<proteinExistence type="inferred from homology"/>
<evidence type="ECO:0000256" key="5">
    <source>
        <dbReference type="ARBA" id="ARBA00022598"/>
    </source>
</evidence>
<keyword evidence="14" id="KW-1185">Reference proteome</keyword>
<organism evidence="13 14">
    <name type="scientific">Melghirimyces algeriensis</name>
    <dbReference type="NCBI Taxonomy" id="910412"/>
    <lineage>
        <taxon>Bacteria</taxon>
        <taxon>Bacillati</taxon>
        <taxon>Bacillota</taxon>
        <taxon>Bacilli</taxon>
        <taxon>Bacillales</taxon>
        <taxon>Thermoactinomycetaceae</taxon>
        <taxon>Melghirimyces</taxon>
    </lineage>
</organism>
<dbReference type="GO" id="GO:0004639">
    <property type="term" value="F:phosphoribosylaminoimidazolesuccinocarboxamide synthase activity"/>
    <property type="evidence" value="ECO:0007669"/>
    <property type="project" value="UniProtKB-UniRule"/>
</dbReference>
<dbReference type="AlphaFoldDB" id="A0A521DSM4"/>
<dbReference type="UniPathway" id="UPA00074">
    <property type="reaction ID" value="UER00131"/>
</dbReference>
<evidence type="ECO:0000256" key="8">
    <source>
        <dbReference type="ARBA" id="ARBA00022840"/>
    </source>
</evidence>
<dbReference type="SUPFAM" id="SSF56104">
    <property type="entry name" value="SAICAR synthase-like"/>
    <property type="match status" value="1"/>
</dbReference>
<dbReference type="InterPro" id="IPR028923">
    <property type="entry name" value="SAICAR_synt/ADE2_N"/>
</dbReference>
<dbReference type="GO" id="GO:0009236">
    <property type="term" value="P:cobalamin biosynthetic process"/>
    <property type="evidence" value="ECO:0007669"/>
    <property type="project" value="InterPro"/>
</dbReference>
<name>A0A521DSM4_9BACL</name>
<dbReference type="InterPro" id="IPR033934">
    <property type="entry name" value="SAICAR_synt_PurC"/>
</dbReference>
<dbReference type="OrthoDB" id="9801549at2"/>
<dbReference type="PROSITE" id="PS01057">
    <property type="entry name" value="SAICAR_SYNTHETASE_1"/>
    <property type="match status" value="1"/>
</dbReference>
<accession>A0A521DSM4</accession>
<gene>
    <name evidence="11" type="primary">purC</name>
    <name evidence="13" type="ORF">SAMN06264849_106221</name>
</gene>
<dbReference type="EMBL" id="FXTI01000006">
    <property type="protein sequence ID" value="SMO74694.1"/>
    <property type="molecule type" value="Genomic_DNA"/>
</dbReference>
<keyword evidence="8 11" id="KW-0067">ATP-binding</keyword>
<dbReference type="GO" id="GO:0005524">
    <property type="term" value="F:ATP binding"/>
    <property type="evidence" value="ECO:0007669"/>
    <property type="project" value="UniProtKB-KW"/>
</dbReference>
<keyword evidence="7 11" id="KW-0658">Purine biosynthesis</keyword>
<dbReference type="RefSeq" id="WP_142505791.1">
    <property type="nucleotide sequence ID" value="NZ_FXTI01000006.1"/>
</dbReference>
<evidence type="ECO:0000256" key="1">
    <source>
        <dbReference type="ARBA" id="ARBA00004672"/>
    </source>
</evidence>
<reference evidence="13 14" key="1">
    <citation type="submission" date="2017-05" db="EMBL/GenBank/DDBJ databases">
        <authorList>
            <person name="Varghese N."/>
            <person name="Submissions S."/>
        </authorList>
    </citation>
    <scope>NUCLEOTIDE SEQUENCE [LARGE SCALE GENOMIC DNA]</scope>
    <source>
        <strain evidence="13 14">DSM 45474</strain>
    </source>
</reference>
<dbReference type="CDD" id="cd01415">
    <property type="entry name" value="SAICAR_synt_PurC"/>
    <property type="match status" value="1"/>
</dbReference>